<dbReference type="SUPFAM" id="SSF53300">
    <property type="entry name" value="vWA-like"/>
    <property type="match status" value="1"/>
</dbReference>
<dbReference type="Pfam" id="PF13519">
    <property type="entry name" value="VWA_2"/>
    <property type="match status" value="1"/>
</dbReference>
<dbReference type="Proteomes" id="UP000824469">
    <property type="component" value="Unassembled WGS sequence"/>
</dbReference>
<comment type="caution">
    <text evidence="2">The sequence shown here is derived from an EMBL/GenBank/DDBJ whole genome shotgun (WGS) entry which is preliminary data.</text>
</comment>
<dbReference type="PANTHER" id="PTHR22796:SF1">
    <property type="entry name" value="VWFA DOMAIN-CONTAINING PROTEIN"/>
    <property type="match status" value="1"/>
</dbReference>
<protein>
    <recommendedName>
        <fullName evidence="1">VWFA domain-containing protein</fullName>
    </recommendedName>
</protein>
<dbReference type="PROSITE" id="PS50234">
    <property type="entry name" value="VWFA"/>
    <property type="match status" value="1"/>
</dbReference>
<proteinExistence type="predicted"/>
<dbReference type="InterPro" id="IPR036465">
    <property type="entry name" value="vWFA_dom_sf"/>
</dbReference>
<dbReference type="CDD" id="cd00198">
    <property type="entry name" value="vWFA"/>
    <property type="match status" value="1"/>
</dbReference>
<feature type="domain" description="VWFA" evidence="1">
    <location>
        <begin position="562"/>
        <end position="682"/>
    </location>
</feature>
<evidence type="ECO:0000259" key="1">
    <source>
        <dbReference type="PROSITE" id="PS50234"/>
    </source>
</evidence>
<dbReference type="InterPro" id="IPR002035">
    <property type="entry name" value="VWF_A"/>
</dbReference>
<feature type="non-terminal residue" evidence="2">
    <location>
        <position position="1"/>
    </location>
</feature>
<gene>
    <name evidence="2" type="ORF">KI387_033352</name>
</gene>
<dbReference type="Gene3D" id="3.40.50.410">
    <property type="entry name" value="von Willebrand factor, type A domain"/>
    <property type="match status" value="1"/>
</dbReference>
<accession>A0AA38BSB8</accession>
<sequence>DFHLDKDTESAFSRFQSGINLLKQDKKLFKGLFYIAIKDVDTSDVEDLIQEFNDKISQICSKSQDNFILKMYGGKVEIAAMAPYNRSDYYRESLRELAETVEDRIDSCYDNGSTFLRDLKLIIAQIAAKDWTSIDSKRVAVIVDILRRNLMCGVHMGCLSANANEELQVFVNFDTQEEIPDFPVVVEDLSCDIKDSGLYLTPTNDSSISVTIRDVLSQIRSRLEMVLPRKGTNGEVWHSIFENLLEALSDRRHDRVQQWISSNTMDFRDNDEVQRLQLEANVVLGKVKQGLSVCGCKCSVCFWRCVLEKGHRDDHSCMGSHSCAESCSYCAQEREGLNICKDLAGHEGSHDCKEKNHTCRKTCHLFEMSSNCNELCSLRPEHPGQHKCNSPQHTCKTKCSLPSCNNPCAVPIESDHTKHQCHERYCPIRCTINGCSRTCGVKDHFHDWNPDAEHLCGNEHACPNECEMPGICEIFTELVRQTRVFQGQRGSFESGSMQSSDISPTMAKFSNHNSRLGCVYEAILRFIQARLRTVSDDSVSVVLFDDTATMAVEMGDMEEGVVDRLLQHYPCGGTTYSAGLDGAEKILMKGARHHTVDVKKPVVVFLSDGGNNGGGDPLYYVDKMKRQEPRMTLHTIMFGRDPTMHILVEMAKKGGGTFEQTLDEIQLARSFENLAESLKPKVAALM</sequence>
<dbReference type="AlphaFoldDB" id="A0AA38BSB8"/>
<reference evidence="2 3" key="1">
    <citation type="journal article" date="2021" name="Nat. Plants">
        <title>The Taxus genome provides insights into paclitaxel biosynthesis.</title>
        <authorList>
            <person name="Xiong X."/>
            <person name="Gou J."/>
            <person name="Liao Q."/>
            <person name="Li Y."/>
            <person name="Zhou Q."/>
            <person name="Bi G."/>
            <person name="Li C."/>
            <person name="Du R."/>
            <person name="Wang X."/>
            <person name="Sun T."/>
            <person name="Guo L."/>
            <person name="Liang H."/>
            <person name="Lu P."/>
            <person name="Wu Y."/>
            <person name="Zhang Z."/>
            <person name="Ro D.K."/>
            <person name="Shang Y."/>
            <person name="Huang S."/>
            <person name="Yan J."/>
        </authorList>
    </citation>
    <scope>NUCLEOTIDE SEQUENCE [LARGE SCALE GENOMIC DNA]</scope>
    <source>
        <strain evidence="2">Ta-2019</strain>
    </source>
</reference>
<name>A0AA38BSB8_TAXCH</name>
<keyword evidence="3" id="KW-1185">Reference proteome</keyword>
<evidence type="ECO:0000313" key="2">
    <source>
        <dbReference type="EMBL" id="KAH9289235.1"/>
    </source>
</evidence>
<dbReference type="PANTHER" id="PTHR22796">
    <property type="entry name" value="URG4-RELATED"/>
    <property type="match status" value="1"/>
</dbReference>
<organism evidence="2 3">
    <name type="scientific">Taxus chinensis</name>
    <name type="common">Chinese yew</name>
    <name type="synonym">Taxus wallichiana var. chinensis</name>
    <dbReference type="NCBI Taxonomy" id="29808"/>
    <lineage>
        <taxon>Eukaryota</taxon>
        <taxon>Viridiplantae</taxon>
        <taxon>Streptophyta</taxon>
        <taxon>Embryophyta</taxon>
        <taxon>Tracheophyta</taxon>
        <taxon>Spermatophyta</taxon>
        <taxon>Pinopsida</taxon>
        <taxon>Pinidae</taxon>
        <taxon>Conifers II</taxon>
        <taxon>Cupressales</taxon>
        <taxon>Taxaceae</taxon>
        <taxon>Taxus</taxon>
    </lineage>
</organism>
<evidence type="ECO:0000313" key="3">
    <source>
        <dbReference type="Proteomes" id="UP000824469"/>
    </source>
</evidence>
<dbReference type="EMBL" id="JAHRHJ020003813">
    <property type="protein sequence ID" value="KAH9289235.1"/>
    <property type="molecule type" value="Genomic_DNA"/>
</dbReference>